<protein>
    <submittedName>
        <fullName evidence="2">Uncharacterized protein</fullName>
    </submittedName>
</protein>
<dbReference type="AlphaFoldDB" id="Q0W0T6"/>
<dbReference type="PROSITE" id="PS51257">
    <property type="entry name" value="PROKAR_LIPOPROTEIN"/>
    <property type="match status" value="1"/>
</dbReference>
<gene>
    <name evidence="2" type="ORF">RRC271</name>
</gene>
<dbReference type="Proteomes" id="UP000000663">
    <property type="component" value="Chromosome"/>
</dbReference>
<evidence type="ECO:0000256" key="1">
    <source>
        <dbReference type="SAM" id="MobiDB-lite"/>
    </source>
</evidence>
<feature type="region of interest" description="Disordered" evidence="1">
    <location>
        <begin position="37"/>
        <end position="59"/>
    </location>
</feature>
<evidence type="ECO:0000313" key="3">
    <source>
        <dbReference type="Proteomes" id="UP000000663"/>
    </source>
</evidence>
<organism evidence="2 3">
    <name type="scientific">Methanocella arvoryzae (strain DSM 22066 / NBRC 105507 / MRE50)</name>
    <dbReference type="NCBI Taxonomy" id="351160"/>
    <lineage>
        <taxon>Archaea</taxon>
        <taxon>Methanobacteriati</taxon>
        <taxon>Methanobacteriota</taxon>
        <taxon>Stenosarchaea group</taxon>
        <taxon>Methanomicrobia</taxon>
        <taxon>Methanocellales</taxon>
        <taxon>Methanocellaceae</taxon>
        <taxon>Methanocella</taxon>
    </lineage>
</organism>
<name>Q0W0T6_METAR</name>
<accession>Q0W0T6</accession>
<dbReference type="EMBL" id="AM114193">
    <property type="protein sequence ID" value="CAJ38007.1"/>
    <property type="molecule type" value="Genomic_DNA"/>
</dbReference>
<evidence type="ECO:0000313" key="2">
    <source>
        <dbReference type="EMBL" id="CAJ38007.1"/>
    </source>
</evidence>
<sequence>MTMNKPILLLLVSTLAIVLVVGAVSGCTMSGSTEINTSTSFGTGTSTPTSTPAPTAQGTTETVVTGAPTVTTTGDKVTITGSQDGTVDPKLESGGYIVEILYKDEVEVDAGNYFVQATENMFPARPDGWHLSITPADIQGGNPIKIKASNPYVVTFTKLPLAATPDTTPKTYKGTGSSVVGPITLNQGTVTLKGVSGKVKAQLYDATTGIFVTFDRSLYEDMDTPAEVTEDVLQDGSYLIQVIDDKYSDWEFTVSQ</sequence>
<proteinExistence type="predicted"/>
<keyword evidence="3" id="KW-1185">Reference proteome</keyword>
<dbReference type="eggNOG" id="arCOG12323">
    <property type="taxonomic scope" value="Archaea"/>
</dbReference>
<reference evidence="2 3" key="1">
    <citation type="journal article" date="2006" name="Science">
        <title>Genome of rice cluster I archaea -- the key methane producers in the rice rhizosphere.</title>
        <authorList>
            <person name="Erkel C."/>
            <person name="Kube M."/>
            <person name="Reinhardt R."/>
            <person name="Liesack W."/>
        </authorList>
    </citation>
    <scope>NUCLEOTIDE SEQUENCE [LARGE SCALE GENOMIC DNA]</scope>
    <source>
        <strain evidence="3">DSM 22066 / NBRC 105507 / MRE50</strain>
    </source>
</reference>
<dbReference type="KEGG" id="rci:RRC271"/>